<proteinExistence type="predicted"/>
<dbReference type="AlphaFoldDB" id="A0A6S7IYH8"/>
<comment type="caution">
    <text evidence="1">The sequence shown here is derived from an EMBL/GenBank/DDBJ whole genome shotgun (WGS) entry which is preliminary data.</text>
</comment>
<reference evidence="1" key="1">
    <citation type="submission" date="2020-04" db="EMBL/GenBank/DDBJ databases">
        <authorList>
            <person name="Alioto T."/>
            <person name="Alioto T."/>
            <person name="Gomez Garrido J."/>
        </authorList>
    </citation>
    <scope>NUCLEOTIDE SEQUENCE</scope>
    <source>
        <strain evidence="1">A484AB</strain>
    </source>
</reference>
<feature type="non-terminal residue" evidence="1">
    <location>
        <position position="1"/>
    </location>
</feature>
<accession>A0A6S7IYH8</accession>
<dbReference type="UniPathway" id="UPA00378"/>
<evidence type="ECO:0000313" key="2">
    <source>
        <dbReference type="Proteomes" id="UP001152795"/>
    </source>
</evidence>
<dbReference type="OrthoDB" id="19039at2759"/>
<dbReference type="EMBL" id="CACRXK020005546">
    <property type="protein sequence ID" value="CAB4006578.1"/>
    <property type="molecule type" value="Genomic_DNA"/>
</dbReference>
<sequence length="143" mass="16259">YQNISKWKSIVQTLFTVFTLGGLLSNIVFTNILVYISTLNYPGGVAFAKLHHNFADSSKPVNVHICNLAAQTGVSRFGELRNDWRYFKKENIEGNFEELEEYSHLIVEAPCGIFEKTHRIVEEIHGFGGISLRTCDIFPYISL</sequence>
<dbReference type="Proteomes" id="UP001152795">
    <property type="component" value="Unassembled WGS sequence"/>
</dbReference>
<evidence type="ECO:0000313" key="1">
    <source>
        <dbReference type="EMBL" id="CAB4006578.1"/>
    </source>
</evidence>
<gene>
    <name evidence="1" type="ORF">PACLA_8A040041</name>
</gene>
<protein>
    <submittedName>
        <fullName evidence="1">Dol-P-Man:Man(7) c(2)-PP-Dol alpha-1,6-mannosyltransferase isoform X1</fullName>
    </submittedName>
</protein>
<name>A0A6S7IYH8_PARCT</name>
<feature type="non-terminal residue" evidence="1">
    <location>
        <position position="143"/>
    </location>
</feature>
<keyword evidence="2" id="KW-1185">Reference proteome</keyword>
<organism evidence="1 2">
    <name type="scientific">Paramuricea clavata</name>
    <name type="common">Red gorgonian</name>
    <name type="synonym">Violescent sea-whip</name>
    <dbReference type="NCBI Taxonomy" id="317549"/>
    <lineage>
        <taxon>Eukaryota</taxon>
        <taxon>Metazoa</taxon>
        <taxon>Cnidaria</taxon>
        <taxon>Anthozoa</taxon>
        <taxon>Octocorallia</taxon>
        <taxon>Malacalcyonacea</taxon>
        <taxon>Plexauridae</taxon>
        <taxon>Paramuricea</taxon>
    </lineage>
</organism>